<name>A0A840RVC5_9BURK</name>
<accession>A0A840RVC5</accession>
<organism evidence="2 3">
    <name type="scientific">Glaciimonas immobilis</name>
    <dbReference type="NCBI Taxonomy" id="728004"/>
    <lineage>
        <taxon>Bacteria</taxon>
        <taxon>Pseudomonadati</taxon>
        <taxon>Pseudomonadota</taxon>
        <taxon>Betaproteobacteria</taxon>
        <taxon>Burkholderiales</taxon>
        <taxon>Oxalobacteraceae</taxon>
        <taxon>Glaciimonas</taxon>
    </lineage>
</organism>
<reference evidence="2 3" key="1">
    <citation type="submission" date="2020-08" db="EMBL/GenBank/DDBJ databases">
        <title>Genomic Encyclopedia of Type Strains, Phase IV (KMG-IV): sequencing the most valuable type-strain genomes for metagenomic binning, comparative biology and taxonomic classification.</title>
        <authorList>
            <person name="Goeker M."/>
        </authorList>
    </citation>
    <scope>NUCLEOTIDE SEQUENCE [LARGE SCALE GENOMIC DNA]</scope>
    <source>
        <strain evidence="2 3">DSM 23240</strain>
    </source>
</reference>
<dbReference type="EMBL" id="JACHHQ010000008">
    <property type="protein sequence ID" value="MBB5201805.1"/>
    <property type="molecule type" value="Genomic_DNA"/>
</dbReference>
<gene>
    <name evidence="2" type="ORF">HNR39_003663</name>
</gene>
<proteinExistence type="predicted"/>
<dbReference type="InterPro" id="IPR004291">
    <property type="entry name" value="Transposase_IS66_central"/>
</dbReference>
<evidence type="ECO:0000259" key="1">
    <source>
        <dbReference type="Pfam" id="PF03050"/>
    </source>
</evidence>
<dbReference type="Pfam" id="PF03050">
    <property type="entry name" value="DDE_Tnp_IS66"/>
    <property type="match status" value="1"/>
</dbReference>
<comment type="caution">
    <text evidence="2">The sequence shown here is derived from an EMBL/GenBank/DDBJ whole genome shotgun (WGS) entry which is preliminary data.</text>
</comment>
<sequence>MQPLINLLRDHLLDSKVVFGDETVAQVLKEPGRAAQTRSYMWTQMNGGVGPPVRLFGYAP</sequence>
<dbReference type="AlphaFoldDB" id="A0A840RVC5"/>
<feature type="domain" description="Transposase IS66 central" evidence="1">
    <location>
        <begin position="1"/>
        <end position="60"/>
    </location>
</feature>
<dbReference type="Proteomes" id="UP000571084">
    <property type="component" value="Unassembled WGS sequence"/>
</dbReference>
<keyword evidence="3" id="KW-1185">Reference proteome</keyword>
<evidence type="ECO:0000313" key="2">
    <source>
        <dbReference type="EMBL" id="MBB5201805.1"/>
    </source>
</evidence>
<evidence type="ECO:0000313" key="3">
    <source>
        <dbReference type="Proteomes" id="UP000571084"/>
    </source>
</evidence>
<protein>
    <recommendedName>
        <fullName evidence="1">Transposase IS66 central domain-containing protein</fullName>
    </recommendedName>
</protein>